<evidence type="ECO:0000313" key="1">
    <source>
        <dbReference type="EMBL" id="KAJ2973644.1"/>
    </source>
</evidence>
<proteinExistence type="predicted"/>
<accession>A0ACC1N5D8</accession>
<gene>
    <name evidence="1" type="ORF">NUW58_g8889</name>
</gene>
<evidence type="ECO:0000313" key="2">
    <source>
        <dbReference type="Proteomes" id="UP001143856"/>
    </source>
</evidence>
<reference evidence="1" key="1">
    <citation type="submission" date="2022-10" db="EMBL/GenBank/DDBJ databases">
        <title>Genome Sequence of Xylaria curta.</title>
        <authorList>
            <person name="Buettner E."/>
        </authorList>
    </citation>
    <scope>NUCLEOTIDE SEQUENCE</scope>
    <source>
        <strain evidence="1">Babe10</strain>
    </source>
</reference>
<name>A0ACC1N5D8_9PEZI</name>
<protein>
    <submittedName>
        <fullName evidence="1">Uncharacterized protein</fullName>
    </submittedName>
</protein>
<dbReference type="Proteomes" id="UP001143856">
    <property type="component" value="Unassembled WGS sequence"/>
</dbReference>
<organism evidence="1 2">
    <name type="scientific">Xylaria curta</name>
    <dbReference type="NCBI Taxonomy" id="42375"/>
    <lineage>
        <taxon>Eukaryota</taxon>
        <taxon>Fungi</taxon>
        <taxon>Dikarya</taxon>
        <taxon>Ascomycota</taxon>
        <taxon>Pezizomycotina</taxon>
        <taxon>Sordariomycetes</taxon>
        <taxon>Xylariomycetidae</taxon>
        <taxon>Xylariales</taxon>
        <taxon>Xylariaceae</taxon>
        <taxon>Xylaria</taxon>
    </lineage>
</organism>
<sequence>MAVTNLGILVQEAWGEDKILTSYMGVAYSSGLSKNGSWSDPDAVVPVLKHFAAHGSPQEGHNAAPFMGHGNRQVLQDLLTPFKAAIQLGGARGVMMAYNEFDDIPAHVHPLFYKALIDWGFDGFVIADDTGMSELFSVHRVAESPADAIRQWFDVGGMVQFYDYSLETYLNATKDLVANKSLDAATLRSHVTKILGVKWDLGLFTNPYISEDVNPHQIVESHRELTLEAAQKSIVLLENRNKTLPLKPEQQGIRRIALIGPFGDVLNYGDYSGAWGQYPASSAAKTLRQGLLSYANKGGFQLTSAWGANTWEYNAQYVIPPYLLSTLNGTIGGLAATYFANTNFTEPKAHRVETPALDWGLYPPDGLPSNNFSATWEGYLRSPVDIDAEGWIGVAVGPNTTARLFVDGELVLSQGVDGLSTSGTIMGNIMNYDYISNNSTSPPSGSAPFTFRRGKTYRLRIEYQAFNLYKKTANVNSLNSQVLLFWNLVIGRPCNSGGRSRVEQ</sequence>
<dbReference type="EMBL" id="JAPDGR010002905">
    <property type="protein sequence ID" value="KAJ2973644.1"/>
    <property type="molecule type" value="Genomic_DNA"/>
</dbReference>
<comment type="caution">
    <text evidence="1">The sequence shown here is derived from an EMBL/GenBank/DDBJ whole genome shotgun (WGS) entry which is preliminary data.</text>
</comment>
<keyword evidence="2" id="KW-1185">Reference proteome</keyword>